<dbReference type="Gene3D" id="3.30.70.100">
    <property type="match status" value="1"/>
</dbReference>
<keyword evidence="2" id="KW-0560">Oxidoreductase</keyword>
<dbReference type="KEGG" id="palh:B1H58_12085"/>
<dbReference type="EMBL" id="CP019706">
    <property type="protein sequence ID" value="ARJ42689.1"/>
    <property type="molecule type" value="Genomic_DNA"/>
</dbReference>
<organism evidence="2 3">
    <name type="scientific">Pantoea alhagi</name>
    <dbReference type="NCBI Taxonomy" id="1891675"/>
    <lineage>
        <taxon>Bacteria</taxon>
        <taxon>Pseudomonadati</taxon>
        <taxon>Pseudomonadota</taxon>
        <taxon>Gammaproteobacteria</taxon>
        <taxon>Enterobacterales</taxon>
        <taxon>Erwiniaceae</taxon>
        <taxon>Pantoea</taxon>
    </lineage>
</organism>
<dbReference type="PROSITE" id="PS51725">
    <property type="entry name" value="ABM"/>
    <property type="match status" value="1"/>
</dbReference>
<dbReference type="InterPro" id="IPR007138">
    <property type="entry name" value="ABM_dom"/>
</dbReference>
<evidence type="ECO:0000313" key="3">
    <source>
        <dbReference type="Proteomes" id="UP000192900"/>
    </source>
</evidence>
<reference evidence="2 3" key="1">
    <citation type="submission" date="2017-02" db="EMBL/GenBank/DDBJ databases">
        <title>Complete genome sequence of the drought resistance-promoting endophyte Pantoea alhagi LTYR-11Z.</title>
        <authorList>
            <person name="Zhang L."/>
        </authorList>
    </citation>
    <scope>NUCLEOTIDE SEQUENCE [LARGE SCALE GENOMIC DNA]</scope>
    <source>
        <strain evidence="2 3">LTYR-11Z</strain>
    </source>
</reference>
<dbReference type="Proteomes" id="UP000192900">
    <property type="component" value="Chromosome"/>
</dbReference>
<keyword evidence="2" id="KW-0503">Monooxygenase</keyword>
<dbReference type="GO" id="GO:0004497">
    <property type="term" value="F:monooxygenase activity"/>
    <property type="evidence" value="ECO:0007669"/>
    <property type="project" value="UniProtKB-KW"/>
</dbReference>
<name>A0A1W6B6K0_9GAMM</name>
<dbReference type="InterPro" id="IPR052936">
    <property type="entry name" value="Jasmonate_Hydroxylase-like"/>
</dbReference>
<feature type="domain" description="ABM" evidence="1">
    <location>
        <begin position="2"/>
        <end position="94"/>
    </location>
</feature>
<dbReference type="AlphaFoldDB" id="A0A1W6B6K0"/>
<sequence>MFAVIFEAEPYPSQRQRYLDLAADLKPLLTHIDGFIAIERFQSLTRPEKILSLSWWRDEEAILAWRRQEEHRAAQQAGRVDIFNHYRLRVAAVMRDYGKNERGQAPHPGKEPHNGV</sequence>
<dbReference type="PANTHER" id="PTHR37811:SF2">
    <property type="entry name" value="ABM DOMAIN-CONTAINING PROTEIN"/>
    <property type="match status" value="1"/>
</dbReference>
<accession>A0A1W6B6K0</accession>
<protein>
    <submittedName>
        <fullName evidence="2">Antibiotic biosynthesis monooxygenase</fullName>
    </submittedName>
</protein>
<dbReference type="SUPFAM" id="SSF54909">
    <property type="entry name" value="Dimeric alpha+beta barrel"/>
    <property type="match status" value="1"/>
</dbReference>
<dbReference type="Pfam" id="PF03992">
    <property type="entry name" value="ABM"/>
    <property type="match status" value="1"/>
</dbReference>
<dbReference type="RefSeq" id="WP_085070586.1">
    <property type="nucleotide sequence ID" value="NZ_CP019706.1"/>
</dbReference>
<dbReference type="STRING" id="1891675.B1H58_12085"/>
<keyword evidence="3" id="KW-1185">Reference proteome</keyword>
<evidence type="ECO:0000259" key="1">
    <source>
        <dbReference type="PROSITE" id="PS51725"/>
    </source>
</evidence>
<evidence type="ECO:0000313" key="2">
    <source>
        <dbReference type="EMBL" id="ARJ42689.1"/>
    </source>
</evidence>
<dbReference type="PANTHER" id="PTHR37811">
    <property type="entry name" value="BLL5343 PROTEIN"/>
    <property type="match status" value="1"/>
</dbReference>
<proteinExistence type="predicted"/>
<dbReference type="InterPro" id="IPR011008">
    <property type="entry name" value="Dimeric_a/b-barrel"/>
</dbReference>
<dbReference type="OrthoDB" id="9797060at2"/>
<gene>
    <name evidence="2" type="ORF">B1H58_12085</name>
</gene>